<organism evidence="3 4">
    <name type="scientific">Salmonella bongori (strain ATCC 43975 / DSM 13772 / NCTC 12419)</name>
    <dbReference type="NCBI Taxonomy" id="218493"/>
    <lineage>
        <taxon>Bacteria</taxon>
        <taxon>Pseudomonadati</taxon>
        <taxon>Pseudomonadota</taxon>
        <taxon>Gammaproteobacteria</taxon>
        <taxon>Enterobacterales</taxon>
        <taxon>Enterobacteriaceae</taxon>
        <taxon>Salmonella</taxon>
    </lineage>
</organism>
<feature type="domain" description="Big-1" evidence="2">
    <location>
        <begin position="847"/>
        <end position="940"/>
    </location>
</feature>
<protein>
    <submittedName>
        <fullName evidence="3">Intimin/invasin</fullName>
    </submittedName>
</protein>
<feature type="domain" description="Big-1" evidence="2">
    <location>
        <begin position="943"/>
        <end position="1033"/>
    </location>
</feature>
<dbReference type="Proteomes" id="UP000000289">
    <property type="component" value="Chromosome"/>
</dbReference>
<evidence type="ECO:0000259" key="2">
    <source>
        <dbReference type="PROSITE" id="PS51127"/>
    </source>
</evidence>
<feature type="domain" description="Big-1" evidence="2">
    <location>
        <begin position="651"/>
        <end position="742"/>
    </location>
</feature>
<proteinExistence type="inferred from homology"/>
<dbReference type="FunFam" id="2.40.160.160:FF:000001">
    <property type="entry name" value="Intimin-like inverse autotransporter SinH"/>
    <property type="match status" value="1"/>
</dbReference>
<dbReference type="PANTHER" id="PTHR39576:SF2">
    <property type="entry name" value="ATTACHING AND EFFACING PROTEIN HOMOLOG-RELATED"/>
    <property type="match status" value="1"/>
</dbReference>
<dbReference type="SMART" id="SM00634">
    <property type="entry name" value="BID_1"/>
    <property type="match status" value="8"/>
</dbReference>
<dbReference type="AlphaFoldDB" id="A0A0K0HAG4"/>
<dbReference type="PRINTS" id="PR01369">
    <property type="entry name" value="INTIMIN"/>
</dbReference>
<feature type="domain" description="Big-1" evidence="2">
    <location>
        <begin position="541"/>
        <end position="643"/>
    </location>
</feature>
<evidence type="ECO:0000256" key="1">
    <source>
        <dbReference type="ARBA" id="ARBA00010116"/>
    </source>
</evidence>
<dbReference type="InterPro" id="IPR003344">
    <property type="entry name" value="Big_1_dom"/>
</dbReference>
<dbReference type="InterPro" id="IPR013783">
    <property type="entry name" value="Ig-like_fold"/>
</dbReference>
<dbReference type="EMBL" id="FR877557">
    <property type="protein sequence ID" value="CCC30377.1"/>
    <property type="molecule type" value="Genomic_DNA"/>
</dbReference>
<dbReference type="InterPro" id="IPR003535">
    <property type="entry name" value="Intimin/invasin_bac"/>
</dbReference>
<dbReference type="Pfam" id="PF02369">
    <property type="entry name" value="Big_1"/>
    <property type="match status" value="8"/>
</dbReference>
<feature type="domain" description="Big-1" evidence="2">
    <location>
        <begin position="347"/>
        <end position="439"/>
    </location>
</feature>
<evidence type="ECO:0000313" key="4">
    <source>
        <dbReference type="Proteomes" id="UP000000289"/>
    </source>
</evidence>
<dbReference type="GO" id="GO:0007155">
    <property type="term" value="P:cell adhesion"/>
    <property type="evidence" value="ECO:0007669"/>
    <property type="project" value="InterPro"/>
</dbReference>
<comment type="similarity">
    <text evidence="1">Belongs to the intimin/invasin family.</text>
</comment>
<dbReference type="KEGG" id="sbg:SBG_1289"/>
<sequence length="1257" mass="132042">MLKMKISKINILLNVRSKIIVWCQIILQTIFPLFTVFPAHAASTQPEETATTTPYSQQLSALASGAANGSDGIKSAATTMATGAAASSVEQWLNQFGTARVQLNVDDNGNWDDSALDLLVPIYDNKKSVLFTQLGLRAPDGRTTGNVGLGVRTFYLENWMFGGNVFFDDDFTGKNRRIGFGAEAWTNNLKLSANTYIGTTDWHSSRDFDDYNEKPADGFDIRAEGYLPAYPQLGAKLMYEQYYGDKVALFDTDHLQNNPSAITTGISYTPIPLVQLALNYKRGQDSMDDTQLQANFRYDFGHDWRYQIDPDNVRIQRSLAGSRYDLVERNNQIILQYKKKEQQSVSNLNLQVTVDNSPSDGLTPDTAQVQATDKDGQPVRNAAITWTTTGTAKIAAPTSVTDDNGIATVNYTDTVAEVVNITAKSGAVVASQNSRFNTVTVSNIALKITRDNSIADGQATDQAQATVTDVNGRAIANSPVSWSVGAPGTLKNAGATTDANGQATAEFTSTMAGAVSVTVTAGDKSASGQGHFAANAATAMIDTMNVTRNNSPANGTSANQVTITVKDSNGAPVGNANVSLSADKDTVVFGAATARAKATAEKSFHTDAQGALTVGFTDTVAETVVLTASLDNGNTKTAAANFVADNKSAVLQDLKVTSDGAPANGSNANVAEVYVKDAQGNPIANMEVSWSADKSTVKFASASKTDATGKATVNFTDTVAENPVITASLSDGSTLSAQSKFIVDSASEIISTLTATSDAIADGTATNQATVTVVDSNKNPVPNADITWSIDGSAKLQAVSGKTDTKGTLTVKFTDTKAETVTIKAQLENGNNQTQRSSFTADKTAGIPTVIMTTNNSPANGTTPNVAQVTVKDENGNSVPGATVTWSVNGSAKIASASSSKTDANGLATVNIIDKTAETVQVIATLENGKSGAADSVFAVSATIALTIKSDNAAASGKDENSVVAQVTDANGTPLANQTVTWEVSGGAKLKSSSNMTNSEGMATAALTDTTAETVTVSGSTGNSTDSITVTFRHTINLNLAVTVDNHTSGGWQNPNYDTATLTVTNERGEPVPDASVTWNIPSKGIIIDGVTQKTTQKDGSATLGLGFNDYGEATVSATVNNMSSNSVTLHAPYVAVTTQPSLDLPFSSEVVATEAPDGFSVPVKPWMDMYTSDSVQCSMVYTMGTASETDWTSPVQKVNYGENTTVVIPQEALKSLGEIHGSFGARYYIECMVIAANGQQSSHSSSWELTVYPKMR</sequence>
<dbReference type="SUPFAM" id="SSF49373">
    <property type="entry name" value="Invasin/intimin cell-adhesion fragments"/>
    <property type="match status" value="8"/>
</dbReference>
<feature type="domain" description="Big-1" evidence="2">
    <location>
        <begin position="750"/>
        <end position="840"/>
    </location>
</feature>
<dbReference type="InterPro" id="IPR008964">
    <property type="entry name" value="Invasin/intimin_cell_adhesion"/>
</dbReference>
<dbReference type="eggNOG" id="COG2373">
    <property type="taxonomic scope" value="Bacteria"/>
</dbReference>
<dbReference type="Gene3D" id="2.60.40.10">
    <property type="entry name" value="Immunoglobulins"/>
    <property type="match status" value="8"/>
</dbReference>
<name>A0A0K0HAG4_SALBC</name>
<dbReference type="Gene3D" id="2.40.160.160">
    <property type="entry name" value="Inverse autotransporter, beta-domain"/>
    <property type="match status" value="1"/>
</dbReference>
<reference evidence="3 4" key="1">
    <citation type="journal article" date="2011" name="PLoS Pathog.">
        <title>Salmonella bongori provides insights into the evolution of the Salmonellae.</title>
        <authorList>
            <person name="Fookes M."/>
            <person name="Schroeder G.N."/>
            <person name="Langridge G.C."/>
            <person name="Blondel C.J."/>
            <person name="Mammina C."/>
            <person name="Connor T.R."/>
            <person name="Seth-Smith H."/>
            <person name="Vernikos G.S."/>
            <person name="Robinson K.S."/>
            <person name="Sanders M."/>
            <person name="Petty N.K."/>
            <person name="Kingsley R.A."/>
            <person name="Baumler A.J."/>
            <person name="Nuccio S.P."/>
            <person name="Contreras I."/>
            <person name="Santiviago C.A."/>
            <person name="Maskell D."/>
            <person name="Barrow P."/>
            <person name="Humphrey T."/>
            <person name="Nastasi A."/>
            <person name="Roberts M."/>
            <person name="Frankel G."/>
            <person name="Parkhill J."/>
            <person name="Dougan G."/>
            <person name="Thomson N.R."/>
        </authorList>
    </citation>
    <scope>NUCLEOTIDE SEQUENCE [LARGE SCALE GENOMIC DNA]</scope>
    <source>
        <strain evidence="4">ATCC 43975 / DSM 13772 / NCTC 12419</strain>
    </source>
</reference>
<dbReference type="PROSITE" id="PS51127">
    <property type="entry name" value="BIG1"/>
    <property type="match status" value="7"/>
</dbReference>
<dbReference type="InterPro" id="IPR038177">
    <property type="entry name" value="IAT_beta_sf"/>
</dbReference>
<dbReference type="Pfam" id="PF11924">
    <property type="entry name" value="IAT_beta"/>
    <property type="match status" value="1"/>
</dbReference>
<dbReference type="InterPro" id="IPR051715">
    <property type="entry name" value="Intimin-Invasin_domain"/>
</dbReference>
<evidence type="ECO:0000313" key="3">
    <source>
        <dbReference type="EMBL" id="CCC30377.1"/>
    </source>
</evidence>
<accession>A0A0K0HAG4</accession>
<dbReference type="InterPro" id="IPR024519">
    <property type="entry name" value="IAT_beta"/>
</dbReference>
<feature type="domain" description="Big-1" evidence="2">
    <location>
        <begin position="443"/>
        <end position="533"/>
    </location>
</feature>
<dbReference type="PANTHER" id="PTHR39576">
    <property type="entry name" value="ATTACHING AND EFFACING PROTEIN HOMOLOG-RELATED-RELATED"/>
    <property type="match status" value="1"/>
</dbReference>
<dbReference type="GO" id="GO:0009279">
    <property type="term" value="C:cell outer membrane"/>
    <property type="evidence" value="ECO:0007669"/>
    <property type="project" value="TreeGrafter"/>
</dbReference>
<gene>
    <name evidence="3" type="ordered locus">SBG_1289</name>
</gene>